<evidence type="ECO:0000256" key="10">
    <source>
        <dbReference type="ARBA" id="ARBA00023242"/>
    </source>
</evidence>
<dbReference type="Pfam" id="PF11789">
    <property type="entry name" value="zf-Nse"/>
    <property type="match status" value="1"/>
</dbReference>
<keyword evidence="16" id="KW-0436">Ligase</keyword>
<sequence length="229" mass="25339">MTSLSAVNSTLTSLKTCQTDIGTGMDMVTEVALDLVECEGNANSAGLKKLEDMMLECAKLDREINFFVEAVDSVTARARQDPAALVALSNSVKAEFSRMMEGASDAELGRHAKVVAFKDSIKNSLPEANQPETEAENLDEDIALTQSQINFTCPLTQVEMVNPMRNKKCQHYYDQEAALSMIKSKQKNGKKFRCPVVGCDNKDVKPADLVLDPIMKRRIQQFKKQNAKK</sequence>
<keyword evidence="5" id="KW-0808">Transferase</keyword>
<feature type="domain" description="SP-RING-type" evidence="14">
    <location>
        <begin position="138"/>
        <end position="224"/>
    </location>
</feature>
<dbReference type="GO" id="GO:0061665">
    <property type="term" value="F:SUMO ligase activity"/>
    <property type="evidence" value="ECO:0007669"/>
    <property type="project" value="TreeGrafter"/>
</dbReference>
<evidence type="ECO:0000256" key="5">
    <source>
        <dbReference type="ARBA" id="ARBA00022679"/>
    </source>
</evidence>
<evidence type="ECO:0000256" key="11">
    <source>
        <dbReference type="ARBA" id="ARBA00031731"/>
    </source>
</evidence>
<dbReference type="PANTHER" id="PTHR21330">
    <property type="entry name" value="E3 SUMO-PROTEIN LIGASE NSE2"/>
    <property type="match status" value="1"/>
</dbReference>
<evidence type="ECO:0000256" key="7">
    <source>
        <dbReference type="ARBA" id="ARBA00022771"/>
    </source>
</evidence>
<dbReference type="Gene3D" id="3.30.40.10">
    <property type="entry name" value="Zinc/RING finger domain, C3HC4 (zinc finger)"/>
    <property type="match status" value="1"/>
</dbReference>
<evidence type="ECO:0000256" key="8">
    <source>
        <dbReference type="ARBA" id="ARBA00022786"/>
    </source>
</evidence>
<evidence type="ECO:0000256" key="2">
    <source>
        <dbReference type="ARBA" id="ARBA00004718"/>
    </source>
</evidence>
<evidence type="ECO:0000256" key="3">
    <source>
        <dbReference type="ARBA" id="ARBA00008212"/>
    </source>
</evidence>
<organism evidence="15 16">
    <name type="scientific">Clupea harengus</name>
    <name type="common">Atlantic herring</name>
    <dbReference type="NCBI Taxonomy" id="7950"/>
    <lineage>
        <taxon>Eukaryota</taxon>
        <taxon>Metazoa</taxon>
        <taxon>Chordata</taxon>
        <taxon>Craniata</taxon>
        <taxon>Vertebrata</taxon>
        <taxon>Euteleostomi</taxon>
        <taxon>Actinopterygii</taxon>
        <taxon>Neopterygii</taxon>
        <taxon>Teleostei</taxon>
        <taxon>Clupei</taxon>
        <taxon>Clupeiformes</taxon>
        <taxon>Clupeoidei</taxon>
        <taxon>Clupeidae</taxon>
        <taxon>Clupea</taxon>
    </lineage>
</organism>
<dbReference type="SUPFAM" id="SSF57850">
    <property type="entry name" value="RING/U-box"/>
    <property type="match status" value="1"/>
</dbReference>
<dbReference type="Proteomes" id="UP000515152">
    <property type="component" value="Chromosome 11"/>
</dbReference>
<evidence type="ECO:0000256" key="4">
    <source>
        <dbReference type="ARBA" id="ARBA00020923"/>
    </source>
</evidence>
<dbReference type="GO" id="GO:0005634">
    <property type="term" value="C:nucleus"/>
    <property type="evidence" value="ECO:0007669"/>
    <property type="project" value="UniProtKB-SubCell"/>
</dbReference>
<comment type="pathway">
    <text evidence="2">Protein modification; protein sumoylation.</text>
</comment>
<comment type="subcellular location">
    <subcellularLocation>
        <location evidence="1">Nucleus</location>
    </subcellularLocation>
</comment>
<accession>A0A6P8G7D9</accession>
<dbReference type="CDD" id="cd16651">
    <property type="entry name" value="SPL-RING_NSE2"/>
    <property type="match status" value="1"/>
</dbReference>
<comment type="similarity">
    <text evidence="3">Belongs to the NSE2 family.</text>
</comment>
<dbReference type="PROSITE" id="PS51044">
    <property type="entry name" value="ZF_SP_RING"/>
    <property type="match status" value="1"/>
</dbReference>
<dbReference type="GO" id="GO:0016925">
    <property type="term" value="P:protein sumoylation"/>
    <property type="evidence" value="ECO:0007669"/>
    <property type="project" value="UniProtKB-UniPathway"/>
</dbReference>
<dbReference type="InterPro" id="IPR026846">
    <property type="entry name" value="Nse2(Mms21)"/>
</dbReference>
<keyword evidence="9" id="KW-0862">Zinc</keyword>
<keyword evidence="15" id="KW-1185">Reference proteome</keyword>
<dbReference type="AlphaFoldDB" id="A0A6P8G7D9"/>
<name>A0A6P8G7D9_CLUHA</name>
<evidence type="ECO:0000259" key="14">
    <source>
        <dbReference type="PROSITE" id="PS51044"/>
    </source>
</evidence>
<keyword evidence="10" id="KW-0539">Nucleus</keyword>
<keyword evidence="8" id="KW-0833">Ubl conjugation pathway</keyword>
<dbReference type="GO" id="GO:0000724">
    <property type="term" value="P:double-strand break repair via homologous recombination"/>
    <property type="evidence" value="ECO:0007669"/>
    <property type="project" value="InterPro"/>
</dbReference>
<evidence type="ECO:0000256" key="13">
    <source>
        <dbReference type="PROSITE-ProRule" id="PRU00452"/>
    </source>
</evidence>
<dbReference type="GO" id="GO:0008270">
    <property type="term" value="F:zinc ion binding"/>
    <property type="evidence" value="ECO:0007669"/>
    <property type="project" value="UniProtKB-KW"/>
</dbReference>
<dbReference type="InterPro" id="IPR013083">
    <property type="entry name" value="Znf_RING/FYVE/PHD"/>
</dbReference>
<dbReference type="GeneID" id="105896392"/>
<dbReference type="InterPro" id="IPR004181">
    <property type="entry name" value="Znf_MIZ"/>
</dbReference>
<keyword evidence="7 13" id="KW-0863">Zinc-finger</keyword>
<evidence type="ECO:0000313" key="15">
    <source>
        <dbReference type="Proteomes" id="UP000515152"/>
    </source>
</evidence>
<proteinExistence type="inferred from homology"/>
<evidence type="ECO:0000313" key="16">
    <source>
        <dbReference type="RefSeq" id="XP_031432096.1"/>
    </source>
</evidence>
<dbReference type="UniPathway" id="UPA00886"/>
<dbReference type="CTD" id="286053"/>
<dbReference type="RefSeq" id="XP_031432096.1">
    <property type="nucleotide sequence ID" value="XM_031576236.2"/>
</dbReference>
<gene>
    <name evidence="16" type="primary">nsmce2</name>
</gene>
<reference evidence="16" key="1">
    <citation type="submission" date="2025-08" db="UniProtKB">
        <authorList>
            <consortium name="RefSeq"/>
        </authorList>
    </citation>
    <scope>IDENTIFICATION</scope>
</reference>
<dbReference type="GO" id="GO:0016874">
    <property type="term" value="F:ligase activity"/>
    <property type="evidence" value="ECO:0007669"/>
    <property type="project" value="UniProtKB-KW"/>
</dbReference>
<protein>
    <recommendedName>
        <fullName evidence="4">E3 SUMO-protein ligase NSE2</fullName>
    </recommendedName>
    <alternativeName>
        <fullName evidence="11">E3 SUMO-protein transferase NSE2</fullName>
    </alternativeName>
    <alternativeName>
        <fullName evidence="12">Non-structural maintenance of chromosomes element 2 homolog</fullName>
    </alternativeName>
</protein>
<dbReference type="KEGG" id="char:105896392"/>
<dbReference type="GO" id="GO:0030915">
    <property type="term" value="C:Smc5-Smc6 complex"/>
    <property type="evidence" value="ECO:0007669"/>
    <property type="project" value="InterPro"/>
</dbReference>
<evidence type="ECO:0000256" key="9">
    <source>
        <dbReference type="ARBA" id="ARBA00022833"/>
    </source>
</evidence>
<evidence type="ECO:0000256" key="6">
    <source>
        <dbReference type="ARBA" id="ARBA00022723"/>
    </source>
</evidence>
<dbReference type="OrthoDB" id="26899at2759"/>
<keyword evidence="6" id="KW-0479">Metal-binding</keyword>
<evidence type="ECO:0000256" key="12">
    <source>
        <dbReference type="ARBA" id="ARBA00032533"/>
    </source>
</evidence>
<dbReference type="PANTHER" id="PTHR21330:SF1">
    <property type="entry name" value="E3 SUMO-PROTEIN LIGASE NSE2"/>
    <property type="match status" value="1"/>
</dbReference>
<evidence type="ECO:0000256" key="1">
    <source>
        <dbReference type="ARBA" id="ARBA00004123"/>
    </source>
</evidence>